<evidence type="ECO:0000256" key="1">
    <source>
        <dbReference type="ARBA" id="ARBA00000085"/>
    </source>
</evidence>
<comment type="caution">
    <text evidence="7">The sequence shown here is derived from an EMBL/GenBank/DDBJ whole genome shotgun (WGS) entry which is preliminary data.</text>
</comment>
<gene>
    <name evidence="7" type="ORF">IDJ76_19520</name>
</gene>
<dbReference type="InterPro" id="IPR036097">
    <property type="entry name" value="HisK_dim/P_sf"/>
</dbReference>
<dbReference type="SUPFAM" id="SSF47384">
    <property type="entry name" value="Homodimeric domain of signal transducing histidine kinase"/>
    <property type="match status" value="1"/>
</dbReference>
<dbReference type="InterPro" id="IPR004358">
    <property type="entry name" value="Sig_transdc_His_kin-like_C"/>
</dbReference>
<comment type="catalytic activity">
    <reaction evidence="1">
        <text>ATP + protein L-histidine = ADP + protein N-phospho-L-histidine.</text>
        <dbReference type="EC" id="2.7.13.3"/>
    </reaction>
</comment>
<dbReference type="CDD" id="cd00075">
    <property type="entry name" value="HATPase"/>
    <property type="match status" value="1"/>
</dbReference>
<reference evidence="7" key="1">
    <citation type="submission" date="2020-09" db="EMBL/GenBank/DDBJ databases">
        <title>Novel species of Mucilaginibacter isolated from a glacier on the Tibetan Plateau.</title>
        <authorList>
            <person name="Liu Q."/>
            <person name="Xin Y.-H."/>
        </authorList>
    </citation>
    <scope>NUCLEOTIDE SEQUENCE</scope>
    <source>
        <strain evidence="7">ZB1P21</strain>
    </source>
</reference>
<evidence type="ECO:0000313" key="7">
    <source>
        <dbReference type="EMBL" id="MBD1395303.1"/>
    </source>
</evidence>
<dbReference type="SUPFAM" id="SSF55874">
    <property type="entry name" value="ATPase domain of HSP90 chaperone/DNA topoisomerase II/histidine kinase"/>
    <property type="match status" value="1"/>
</dbReference>
<dbReference type="Pfam" id="PF02518">
    <property type="entry name" value="HATPase_c"/>
    <property type="match status" value="1"/>
</dbReference>
<dbReference type="SMART" id="SM00388">
    <property type="entry name" value="HisKA"/>
    <property type="match status" value="1"/>
</dbReference>
<evidence type="ECO:0000313" key="8">
    <source>
        <dbReference type="Proteomes" id="UP000619078"/>
    </source>
</evidence>
<keyword evidence="8" id="KW-1185">Reference proteome</keyword>
<dbReference type="PANTHER" id="PTHR43547:SF2">
    <property type="entry name" value="HYBRID SIGNAL TRANSDUCTION HISTIDINE KINASE C"/>
    <property type="match status" value="1"/>
</dbReference>
<dbReference type="InterPro" id="IPR003661">
    <property type="entry name" value="HisK_dim/P_dom"/>
</dbReference>
<evidence type="ECO:0000256" key="2">
    <source>
        <dbReference type="ARBA" id="ARBA00012438"/>
    </source>
</evidence>
<dbReference type="FunFam" id="3.30.565.10:FF:000006">
    <property type="entry name" value="Sensor histidine kinase WalK"/>
    <property type="match status" value="1"/>
</dbReference>
<dbReference type="CDD" id="cd00082">
    <property type="entry name" value="HisKA"/>
    <property type="match status" value="1"/>
</dbReference>
<dbReference type="InterPro" id="IPR036890">
    <property type="entry name" value="HATPase_C_sf"/>
</dbReference>
<accession>A0A926S3K1</accession>
<sequence>MTSNKSANYIENEFQVSFHSCPEFSGNENLLLLLREKDQLIRTTAHDLRNPLGSITSLATLLMEENKLSEDQNELLDAIKLAASYSLKLVEGLLTIKNSDLETIYRQDVNIHELIKNYLRFSKHLIDRKNQTVLVNFFEGDIFLKVDKEKITRVVDNLIGNAMKFTPQFGEISVDTRMISDGLQIIVKDTGIGIPESLQPYVFAQPKGRRPGTSGEKSHGLGLSICKKIVESYGGTIHFQSRPGKGTKFYIWLPNVHKI</sequence>
<evidence type="ECO:0000259" key="6">
    <source>
        <dbReference type="PROSITE" id="PS50109"/>
    </source>
</evidence>
<keyword evidence="4" id="KW-0808">Transferase</keyword>
<evidence type="ECO:0000256" key="3">
    <source>
        <dbReference type="ARBA" id="ARBA00022553"/>
    </source>
</evidence>
<dbReference type="PRINTS" id="PR00344">
    <property type="entry name" value="BCTRLSENSOR"/>
</dbReference>
<keyword evidence="5 7" id="KW-0418">Kinase</keyword>
<protein>
    <recommendedName>
        <fullName evidence="2">histidine kinase</fullName>
        <ecNumber evidence="2">2.7.13.3</ecNumber>
    </recommendedName>
</protein>
<dbReference type="InterPro" id="IPR003594">
    <property type="entry name" value="HATPase_dom"/>
</dbReference>
<evidence type="ECO:0000256" key="5">
    <source>
        <dbReference type="ARBA" id="ARBA00022777"/>
    </source>
</evidence>
<organism evidence="7 8">
    <name type="scientific">Mucilaginibacter glaciei</name>
    <dbReference type="NCBI Taxonomy" id="2772109"/>
    <lineage>
        <taxon>Bacteria</taxon>
        <taxon>Pseudomonadati</taxon>
        <taxon>Bacteroidota</taxon>
        <taxon>Sphingobacteriia</taxon>
        <taxon>Sphingobacteriales</taxon>
        <taxon>Sphingobacteriaceae</taxon>
        <taxon>Mucilaginibacter</taxon>
    </lineage>
</organism>
<dbReference type="RefSeq" id="WP_191165809.1">
    <property type="nucleotide sequence ID" value="NZ_JACWMX010000011.1"/>
</dbReference>
<dbReference type="Proteomes" id="UP000619078">
    <property type="component" value="Unassembled WGS sequence"/>
</dbReference>
<proteinExistence type="predicted"/>
<dbReference type="GO" id="GO:0000155">
    <property type="term" value="F:phosphorelay sensor kinase activity"/>
    <property type="evidence" value="ECO:0007669"/>
    <property type="project" value="InterPro"/>
</dbReference>
<dbReference type="EC" id="2.7.13.3" evidence="2"/>
<dbReference type="AlphaFoldDB" id="A0A926S3K1"/>
<dbReference type="PANTHER" id="PTHR43547">
    <property type="entry name" value="TWO-COMPONENT HISTIDINE KINASE"/>
    <property type="match status" value="1"/>
</dbReference>
<dbReference type="SMART" id="SM00387">
    <property type="entry name" value="HATPase_c"/>
    <property type="match status" value="1"/>
</dbReference>
<name>A0A926S3K1_9SPHI</name>
<dbReference type="Pfam" id="PF00512">
    <property type="entry name" value="HisKA"/>
    <property type="match status" value="1"/>
</dbReference>
<keyword evidence="3" id="KW-0597">Phosphoprotein</keyword>
<feature type="domain" description="Histidine kinase" evidence="6">
    <location>
        <begin position="43"/>
        <end position="257"/>
    </location>
</feature>
<dbReference type="EMBL" id="JACWMX010000011">
    <property type="protein sequence ID" value="MBD1395303.1"/>
    <property type="molecule type" value="Genomic_DNA"/>
</dbReference>
<dbReference type="Gene3D" id="1.10.287.130">
    <property type="match status" value="1"/>
</dbReference>
<evidence type="ECO:0000256" key="4">
    <source>
        <dbReference type="ARBA" id="ARBA00022679"/>
    </source>
</evidence>
<dbReference type="Gene3D" id="3.30.565.10">
    <property type="entry name" value="Histidine kinase-like ATPase, C-terminal domain"/>
    <property type="match status" value="1"/>
</dbReference>
<dbReference type="InterPro" id="IPR005467">
    <property type="entry name" value="His_kinase_dom"/>
</dbReference>
<dbReference type="PROSITE" id="PS50109">
    <property type="entry name" value="HIS_KIN"/>
    <property type="match status" value="1"/>
</dbReference>